<evidence type="ECO:0000256" key="1">
    <source>
        <dbReference type="SAM" id="MobiDB-lite"/>
    </source>
</evidence>
<sequence>MVALEARERPSRSSHVPISKGRKQSTTFSLIRAKQRALHLVRFTCPYPPPQGSRGDKGGNDSSYRSSAVESPKMPIRRIPAIGDGMGWGRGNSSGPTAQCWSLAGASVAFHALSHQLIGGFLFLAPDRKLELHAQAERAQVRAKRRTVVVGAARTVYRAARRPSLLIIDMGELSSVRAESEETQPGQPASARGALPGSEDRCLAWQAGQQTTTVKARCRPQRTRLAATCQDGRAALCPPPPRPPVPGFPPLPFPFGNATPPPSLESHPLLDRLLGLAWPLGGGRQDTLSIHARSLALASGTTKAQSGHLTFVPNSSGDLSKFPILRV</sequence>
<comment type="caution">
    <text evidence="2">The sequence shown here is derived from an EMBL/GenBank/DDBJ whole genome shotgun (WGS) entry which is preliminary data.</text>
</comment>
<protein>
    <submittedName>
        <fullName evidence="2">Uncharacterized protein</fullName>
    </submittedName>
</protein>
<proteinExistence type="predicted"/>
<dbReference type="Proteomes" id="UP000829685">
    <property type="component" value="Unassembled WGS sequence"/>
</dbReference>
<reference evidence="2" key="1">
    <citation type="submission" date="2021-03" db="EMBL/GenBank/DDBJ databases">
        <title>Revisited historic fungal species revealed as producer of novel bioactive compounds through whole genome sequencing and comparative genomics.</title>
        <authorList>
            <person name="Vignolle G.A."/>
            <person name="Hochenegger N."/>
            <person name="Mach R.L."/>
            <person name="Mach-Aigner A.R."/>
            <person name="Javad Rahimi M."/>
            <person name="Salim K.A."/>
            <person name="Chan C.M."/>
            <person name="Lim L.B.L."/>
            <person name="Cai F."/>
            <person name="Druzhinina I.S."/>
            <person name="U'Ren J.M."/>
            <person name="Derntl C."/>
        </authorList>
    </citation>
    <scope>NUCLEOTIDE SEQUENCE</scope>
    <source>
        <strain evidence="2">TUCIM 5799</strain>
    </source>
</reference>
<accession>A0A9P9WJM7</accession>
<feature type="compositionally biased region" description="Polar residues" evidence="1">
    <location>
        <begin position="60"/>
        <end position="69"/>
    </location>
</feature>
<feature type="region of interest" description="Disordered" evidence="1">
    <location>
        <begin position="44"/>
        <end position="72"/>
    </location>
</feature>
<feature type="region of interest" description="Disordered" evidence="1">
    <location>
        <begin position="177"/>
        <end position="196"/>
    </location>
</feature>
<evidence type="ECO:0000313" key="2">
    <source>
        <dbReference type="EMBL" id="KAI1866956.1"/>
    </source>
</evidence>
<name>A0A9P9WJM7_9PEZI</name>
<keyword evidence="3" id="KW-1185">Reference proteome</keyword>
<dbReference type="AlphaFoldDB" id="A0A9P9WJM7"/>
<gene>
    <name evidence="2" type="ORF">JX265_007532</name>
</gene>
<organism evidence="2 3">
    <name type="scientific">Neoarthrinium moseri</name>
    <dbReference type="NCBI Taxonomy" id="1658444"/>
    <lineage>
        <taxon>Eukaryota</taxon>
        <taxon>Fungi</taxon>
        <taxon>Dikarya</taxon>
        <taxon>Ascomycota</taxon>
        <taxon>Pezizomycotina</taxon>
        <taxon>Sordariomycetes</taxon>
        <taxon>Xylariomycetidae</taxon>
        <taxon>Amphisphaeriales</taxon>
        <taxon>Apiosporaceae</taxon>
        <taxon>Neoarthrinium</taxon>
    </lineage>
</organism>
<feature type="region of interest" description="Disordered" evidence="1">
    <location>
        <begin position="1"/>
        <end position="26"/>
    </location>
</feature>
<dbReference type="EMBL" id="JAFIMR010000019">
    <property type="protein sequence ID" value="KAI1866956.1"/>
    <property type="molecule type" value="Genomic_DNA"/>
</dbReference>
<feature type="compositionally biased region" description="Basic and acidic residues" evidence="1">
    <location>
        <begin position="1"/>
        <end position="11"/>
    </location>
</feature>
<evidence type="ECO:0000313" key="3">
    <source>
        <dbReference type="Proteomes" id="UP000829685"/>
    </source>
</evidence>